<accession>A0AAD0MNH7</accession>
<dbReference type="FunFam" id="3.40.50.12780:FF:000012">
    <property type="entry name" value="Non-ribosomal peptide synthetase"/>
    <property type="match status" value="3"/>
</dbReference>
<dbReference type="GO" id="GO:0016740">
    <property type="term" value="F:transferase activity"/>
    <property type="evidence" value="ECO:0007669"/>
    <property type="project" value="UniProtKB-KW"/>
</dbReference>
<dbReference type="SUPFAM" id="SSF56801">
    <property type="entry name" value="Acetyl-CoA synthetase-like"/>
    <property type="match status" value="3"/>
</dbReference>
<dbReference type="Pfam" id="PF00501">
    <property type="entry name" value="AMP-binding"/>
    <property type="match status" value="3"/>
</dbReference>
<dbReference type="CDD" id="cd05930">
    <property type="entry name" value="A_NRPS"/>
    <property type="match status" value="2"/>
</dbReference>
<dbReference type="InterPro" id="IPR001242">
    <property type="entry name" value="Condensation_dom"/>
</dbReference>
<dbReference type="CDD" id="cd17643">
    <property type="entry name" value="A_NRPS_Cytc1-like"/>
    <property type="match status" value="1"/>
</dbReference>
<dbReference type="Gene3D" id="3.30.559.10">
    <property type="entry name" value="Chloramphenicol acetyltransferase-like domain"/>
    <property type="match status" value="4"/>
</dbReference>
<dbReference type="GO" id="GO:0005829">
    <property type="term" value="C:cytosol"/>
    <property type="evidence" value="ECO:0007669"/>
    <property type="project" value="TreeGrafter"/>
</dbReference>
<sequence length="3701" mass="422641">MSLAVIPGAQLSLKLMYDLNYFEEETINRLHKHLVEILQQITQTSEQKTLNELTYLTEEEQKQLLIEWNQTDADYPKDKVIQDLFDAQVQENPDAIAVAYEDEEWSYKEVQEQANQLAHYLQKRGVGPESLVGLCAERSPKMIVGLLGILKAGGAYVPLDPAYPEKRLQYILEDAGIQILVTESHLTKWVSSDVERICLDKNSQEIKNEPITTPVHGVTPENLAYVIYTSGSTGKPKGVLLELKSLCNLAYAQIKIFKINHESKVLQFASFAFDAAVSEIFTSFLSGATLILGKQEEMLPGTRFINLVEENRVTHATLPPAILANLDENRFDHLKVIISAGSACNKEVAKRWAKKCIFINAYGPTENTVCASAGVYEGKGILTLGKPISNTQLYVLDKYGQPVPVGVIGELYIGGQSLARGYLNRPELTKERFLPHPFDKTSGDRVYRTGDLVRYLPNGDLEFIGRTDDQVKIRGFRIELGEVEATLNDLPSIQEAVVIVREDEPGDKRLVAYVVGEETPAEWRIALKEKLPAYMVPAHFVKMEVFPLTPNGKVDRKVLPHPGQVEKEGEYVAPQNEREELLASIWEQVLGVENIGIHDNFFESGGDSILSIQIIARANEIGLYLTPKQIFEHQTIAELARVVEETKKIYSNQGIVTGEVLLTPIQHWFFEQKHSNPHHWNQSMFLRTKKALDVGVLDKALKVLIKHHDALRLRYQRISDLEWSQVNTGIENLVSSEVISVRIEEDKGKEERIYETIKQAQSTLNLQDGPIMKIIYFEDKAHQEGRLFWGIHHLVVDGVSWRILLEDLQNVYNQLVHGEEIELPAKTTSYKEWASHLVTYSKNIPKGIQDYWIEQASKKTEGLPMDYQIDHSIEETTEQITVSLNKKDTKALLTDITSTYRAHINEILLTALVQATKQITGKPSLSIDLEGHGREEIIEGIDVSRTVGWFTSIYPVHLDIKGTETPIESLRTVKEQLRKVPNKGVDYGILRYLNQEVGDLLQLQKQPSVSFNYLGQFNQEVNREALFKTGMELTNDNYDQDTKRGHLIDVVGIVKEGKLEFTWLYSGHQFKRSTIEHIAEVFLNTLYKLIESSDMQGDYAYISSDFSQANLSTEQIDVITNKYTEIEDIYTLAPLQSGMVFHTLYDYNLGEYNSQCILTLQGNLNTGYFQTAWEYIINRHEVLRTVFSWEDGQDIHQIVCNIMPVTINELDWQYSSPKEQQSQLSELLIQDRMKVFDLQKGPLMRLYLVHCGEDIYQFIWSHHHALLDGWSLQQVLHEVMKVYGQLINEEHIILPSVPSYENYIRWIRQQDKAQAEAFWRKELEGITSPTPFGSVGDKKKQHQGYSQSIYHLSQEETQVLQKWARKNQLTLNTLVQGAWGYLLSKYSGEEDVLFGVTSSGRPTDLPGVEKMVGLFINTLPARVQVSGETKVVDWLKDLQVKDSKRRQYEYTSLTDIQGWSKIPRGISMFNTLYVFENYPIQETEINHDLKILNMEGAEQNNYPLSLAVIPGAQLSLKLMYDLNYFEEETINRLHKHLVEILQQITQTSEQKTLNELTYLTEEEQKQLLIEWNQTDADYPKDKVIQDLFDAQVQENPDAIAVAYEDEEWSYKEVQEQANQLAHYLQKRGVGPESLVGLCAERSPKMIVGLLGILKAGGAYVPLDPAYPEKRLQYILEDAGIQILVTESHLTKWVSSDVERICLDKNSQEIRNEPITTPVHGVTPENLAYVIYTSGSTGNPKGVMIENYNVYRLFASTNKFYKFSSSDVWTLFHSYAFDFSVWEIWGALLYGGRLIIVPYWISRSPEAFYKLLIDEKVTILNQTPSAFRQLANTNKEWANQGLELNLRYVIFGGEALDVFSLSTWFNDYTLSIAKLVNMYGITETTVHATYHWIIGNDVAYSKSSVIGKPIVDLEIYILDINRHIVPVGVTGELYVGGSGLARGYLNRPKLTAERFIPHLFSDEPGARLYRTGDLVRYLPDGNLEFVGRADDQVKIRGFRIELGEVEATLNALPSIQEAVVIVREDESGEKRLVAYVVGEGTTKEWRKALKDKLPGYMVPAHFIKMEALPITPNGKIDRKVLPTPINDIQEKVLQEGQTPSEELVVTVWEQILGIRGIKRDDSFFDLGGHSLLATQVISRLQEVFGMSIPLKELFEHSTVEELAKRLEDLRGRSISSEIPSLIRVERGSVVPLSYAQQRLWFFDRLVPNSSLYNIPAVWRLQGEWSPRALENSLNTLISRHEILRTTITEKDGEAFQNIASSHLRTLSRTDLVHLSKEEKEQTMQELVQREAETPFDLETSPLLRVQLIKMQENEWVLACIMHHIISDGWSMNVFLREWMMLYEGEVKGQPERLPDLPIQYADYAEWQRKWLDNEVLDKQLSYWKEELKGDLPVLQLPTDRPRPSVQTYAGAMYQFILPTGVVEQIEAVSRQEGTTVFMTLLAAYQGFLSRYTGQDDILVGSPIANRHYKETEGLIGFFANTLVYRTQFDETSTFRDVLRTVRTKALKAYEHQDVPFEKIVEEVQPERSTSHSPLFQTMFTINNEEKDLLNIDDLNIRGLDFLQNSFAKFDLTVAMERRKEGLITAFEYNTDLFDKSTVERMANHFKYWLTEITRLPEEPLNNLSLLSKEEQDEIVIEWNQTDADYPKDKVIQDLFDAQVQENPDAIAVVYEDEEWSYKEVQEQANQLAHYLQKRGIGPESLVGLCVERSPKMIVGLLGILKAGGAYVPLDPAYPKKRLQYILEDAGIQILVTESHLTNWLSSDVERICLDENSQEIRNEPITTPVHGVTPENLAYVIYTSGSTGKPKGVMVEHRSLLNLIFWHQKKYHVTNKDRATQIAGTAFDASVWEIWPYLSVGASLYLPNNQIRTDVKALKEWFIKQQITISFLPTPLVKQLLTMKWKDKIKLKYILTGGEQLTHCPNKELPFYLCNHYGPTENTVVATASNSINKSIGKIPSIGKPIFNTQLYVLDKYGQPVPVGVIGELYIGGQSLARGYLNRPELTKERFLPHPFDKTSGDRVYRTGDLVRYLPNGDLEFIGRTDDQVKIRGFRIELGEVEATLNDLPSIQEAVVIVREDEPGDKRLVAYVVGEETPAEWRIALKEKLPAYMVPAHFVKMEVFPLTPNGKVDRKVLPHPGQVEKEGEYVAPQNEREELLASIWEQVLGVENIGIHDNFFESGGDSILSIQIIARANEIGLYLTPKQIFEHQTIAELARVVEETKKIYSNQGIVTGEVLLTPIQHWFFEQKHSNPHHWNQSMFLRTKKALDVGVLDKALKVLIKHHDALRLRYQRTSDLEWSQVNTGIENLVSSEVISVRIEEDKGKEERIYETIKQAQSTLNLQDGPIMKIIYFEDKAHQEGRLFWGIHHLVVDGVSWRILLEDLQNVYNQLVHGEEIELPAKTTSYKEWASHLVTYSENIPKGIQDYWIEQASKKTEGLPMDYQIDHSIEETTEQITVSLNKKDTKALLTDITSTYRAHINEILLTALVQATKQITGKPSLSIDLEGHGREEIIEGIDVSRTVGWFTSIYPVHLDIKGTETPIESLRTVKEQLRKVPNKGVDYGILRYLNQEVGDLLQLQKQPSISFNYLGQFNQEVNREALFKTGMELTNDNYDQDTKRGHLIDVVGIVKEGKLEFTWLYSRKQFEFDSIKSLADLMLSVLHSIIDSSYREIAYTTSDFPEADLSENSFAKVLSKLTKKRGIK</sequence>
<dbReference type="InterPro" id="IPR009081">
    <property type="entry name" value="PP-bd_ACP"/>
</dbReference>
<dbReference type="GO" id="GO:0043041">
    <property type="term" value="P:amino acid activation for nonribosomal peptide biosynthetic process"/>
    <property type="evidence" value="ECO:0007669"/>
    <property type="project" value="TreeGrafter"/>
</dbReference>
<dbReference type="InterPro" id="IPR006162">
    <property type="entry name" value="Ppantetheine_attach_site"/>
</dbReference>
<evidence type="ECO:0000256" key="6">
    <source>
        <dbReference type="ARBA" id="ARBA00022679"/>
    </source>
</evidence>
<dbReference type="FunFam" id="3.40.50.980:FF:000002">
    <property type="entry name" value="Enterobactin synthetase component F"/>
    <property type="match status" value="1"/>
</dbReference>
<dbReference type="FunFam" id="3.30.559.10:FF:000012">
    <property type="entry name" value="Non-ribosomal peptide synthetase"/>
    <property type="match status" value="1"/>
</dbReference>
<dbReference type="CDD" id="cd19531">
    <property type="entry name" value="LCL_NRPS-like"/>
    <property type="match status" value="1"/>
</dbReference>
<dbReference type="GO" id="GO:0008610">
    <property type="term" value="P:lipid biosynthetic process"/>
    <property type="evidence" value="ECO:0007669"/>
    <property type="project" value="UniProtKB-ARBA"/>
</dbReference>
<proteinExistence type="inferred from homology"/>
<evidence type="ECO:0000256" key="1">
    <source>
        <dbReference type="ARBA" id="ARBA00001957"/>
    </source>
</evidence>
<dbReference type="CDD" id="cd19543">
    <property type="entry name" value="DCL_NRPS"/>
    <property type="match status" value="1"/>
</dbReference>
<dbReference type="Gene3D" id="1.10.1200.10">
    <property type="entry name" value="ACP-like"/>
    <property type="match status" value="3"/>
</dbReference>
<evidence type="ECO:0000256" key="4">
    <source>
        <dbReference type="ARBA" id="ARBA00022553"/>
    </source>
</evidence>
<dbReference type="EMBL" id="CP027116">
    <property type="protein sequence ID" value="AVM24826.1"/>
    <property type="molecule type" value="Genomic_DNA"/>
</dbReference>
<evidence type="ECO:0000259" key="10">
    <source>
        <dbReference type="PROSITE" id="PS50075"/>
    </source>
</evidence>
<keyword evidence="8" id="KW-0045">Antibiotic biosynthesis</keyword>
<dbReference type="InterPro" id="IPR020845">
    <property type="entry name" value="AMP-binding_CS"/>
</dbReference>
<dbReference type="SMART" id="SM00823">
    <property type="entry name" value="PKS_PP"/>
    <property type="match status" value="3"/>
</dbReference>
<dbReference type="InterPro" id="IPR023213">
    <property type="entry name" value="CAT-like_dom_sf"/>
</dbReference>
<evidence type="ECO:0000256" key="9">
    <source>
        <dbReference type="ARBA" id="ARBA00023268"/>
    </source>
</evidence>
<feature type="domain" description="Carrier" evidence="10">
    <location>
        <begin position="3146"/>
        <end position="3220"/>
    </location>
</feature>
<feature type="domain" description="Carrier" evidence="10">
    <location>
        <begin position="573"/>
        <end position="647"/>
    </location>
</feature>
<dbReference type="InterPro" id="IPR045851">
    <property type="entry name" value="AMP-bd_C_sf"/>
</dbReference>
<dbReference type="GO" id="GO:0044550">
    <property type="term" value="P:secondary metabolite biosynthetic process"/>
    <property type="evidence" value="ECO:0007669"/>
    <property type="project" value="UniProtKB-ARBA"/>
</dbReference>
<dbReference type="NCBIfam" id="TIGR01733">
    <property type="entry name" value="AA-adenyl-dom"/>
    <property type="match status" value="3"/>
</dbReference>
<evidence type="ECO:0000313" key="12">
    <source>
        <dbReference type="Proteomes" id="UP000264960"/>
    </source>
</evidence>
<dbReference type="PROSITE" id="PS00455">
    <property type="entry name" value="AMP_BINDING"/>
    <property type="match status" value="3"/>
</dbReference>
<gene>
    <name evidence="11" type="ORF">C5695_13605</name>
</gene>
<protein>
    <recommendedName>
        <fullName evidence="10">Carrier domain-containing protein</fullName>
    </recommendedName>
</protein>
<keyword evidence="4" id="KW-0597">Phosphoprotein</keyword>
<dbReference type="Gene3D" id="2.30.38.10">
    <property type="entry name" value="Luciferase, Domain 3"/>
    <property type="match status" value="3"/>
</dbReference>
<dbReference type="NCBIfam" id="TIGR01720">
    <property type="entry name" value="NRPS-para261"/>
    <property type="match status" value="2"/>
</dbReference>
<dbReference type="PROSITE" id="PS50075">
    <property type="entry name" value="CARRIER"/>
    <property type="match status" value="3"/>
</dbReference>
<comment type="cofactor">
    <cofactor evidence="1">
        <name>pantetheine 4'-phosphate</name>
        <dbReference type="ChEBI" id="CHEBI:47942"/>
    </cofactor>
</comment>
<evidence type="ECO:0000256" key="3">
    <source>
        <dbReference type="ARBA" id="ARBA00022450"/>
    </source>
</evidence>
<dbReference type="InterPro" id="IPR000873">
    <property type="entry name" value="AMP-dep_synth/lig_dom"/>
</dbReference>
<dbReference type="SUPFAM" id="SSF47336">
    <property type="entry name" value="ACP-like"/>
    <property type="match status" value="3"/>
</dbReference>
<dbReference type="InterPro" id="IPR020806">
    <property type="entry name" value="PKS_PP-bd"/>
</dbReference>
<dbReference type="Pfam" id="PF00550">
    <property type="entry name" value="PP-binding"/>
    <property type="match status" value="3"/>
</dbReference>
<evidence type="ECO:0000256" key="8">
    <source>
        <dbReference type="ARBA" id="ARBA00023194"/>
    </source>
</evidence>
<keyword evidence="6" id="KW-0808">Transferase</keyword>
<keyword evidence="5" id="KW-0436">Ligase</keyword>
<dbReference type="InterPro" id="IPR010060">
    <property type="entry name" value="NRPS_synth"/>
</dbReference>
<dbReference type="Proteomes" id="UP000264960">
    <property type="component" value="Chromosome"/>
</dbReference>
<dbReference type="InterPro" id="IPR036736">
    <property type="entry name" value="ACP-like_sf"/>
</dbReference>
<evidence type="ECO:0000313" key="11">
    <source>
        <dbReference type="EMBL" id="AVM24826.1"/>
    </source>
</evidence>
<dbReference type="FunFam" id="1.10.1200.10:FF:000005">
    <property type="entry name" value="Nonribosomal peptide synthetase 1"/>
    <property type="match status" value="3"/>
</dbReference>
<dbReference type="GO" id="GO:0031177">
    <property type="term" value="F:phosphopantetheine binding"/>
    <property type="evidence" value="ECO:0007669"/>
    <property type="project" value="InterPro"/>
</dbReference>
<dbReference type="SUPFAM" id="SSF52777">
    <property type="entry name" value="CoA-dependent acyltransferases"/>
    <property type="match status" value="8"/>
</dbReference>
<dbReference type="Pfam" id="PF00668">
    <property type="entry name" value="Condensation"/>
    <property type="match status" value="4"/>
</dbReference>
<dbReference type="InterPro" id="IPR010071">
    <property type="entry name" value="AA_adenyl_dom"/>
</dbReference>
<evidence type="ECO:0000256" key="7">
    <source>
        <dbReference type="ARBA" id="ARBA00022737"/>
    </source>
</evidence>
<dbReference type="Gene3D" id="3.30.300.30">
    <property type="match status" value="3"/>
</dbReference>
<dbReference type="FunFam" id="3.30.300.30:FF:000010">
    <property type="entry name" value="Enterobactin synthetase component F"/>
    <property type="match status" value="3"/>
</dbReference>
<evidence type="ECO:0000256" key="5">
    <source>
        <dbReference type="ARBA" id="ARBA00022598"/>
    </source>
</evidence>
<organism evidence="11 12">
    <name type="scientific">Bacillus pumilus</name>
    <name type="common">Bacillus mesentericus</name>
    <dbReference type="NCBI Taxonomy" id="1408"/>
    <lineage>
        <taxon>Bacteria</taxon>
        <taxon>Bacillati</taxon>
        <taxon>Bacillota</taxon>
        <taxon>Bacilli</taxon>
        <taxon>Bacillales</taxon>
        <taxon>Bacillaceae</taxon>
        <taxon>Bacillus</taxon>
    </lineage>
</organism>
<dbReference type="FunFam" id="2.30.38.10:FF:000001">
    <property type="entry name" value="Non-ribosomal peptide synthetase PvdI"/>
    <property type="match status" value="3"/>
</dbReference>
<dbReference type="PANTHER" id="PTHR45527">
    <property type="entry name" value="NONRIBOSOMAL PEPTIDE SYNTHETASE"/>
    <property type="match status" value="1"/>
</dbReference>
<keyword evidence="9" id="KW-0511">Multifunctional enzyme</keyword>
<dbReference type="CDD" id="cd19534">
    <property type="entry name" value="E_NRPS"/>
    <property type="match status" value="2"/>
</dbReference>
<comment type="similarity">
    <text evidence="2">Belongs to the ATP-dependent AMP-binding enzyme family.</text>
</comment>
<dbReference type="GO" id="GO:0016874">
    <property type="term" value="F:ligase activity"/>
    <property type="evidence" value="ECO:0007669"/>
    <property type="project" value="UniProtKB-KW"/>
</dbReference>
<dbReference type="Gene3D" id="3.30.559.30">
    <property type="entry name" value="Nonribosomal peptide synthetase, condensation domain"/>
    <property type="match status" value="5"/>
</dbReference>
<reference evidence="11 12" key="1">
    <citation type="submission" date="2018-02" db="EMBL/GenBank/DDBJ databases">
        <title>The complete genome of two Bacillus pumilus strains from Cuatro Cienegas, Coahuila, Mexico.</title>
        <authorList>
            <person name="Zarza E."/>
            <person name="Alcaraz L.D."/>
            <person name="Aguilar-Salinas B."/>
            <person name="Islas A."/>
            <person name="Olmedo-Alvarez G."/>
        </authorList>
    </citation>
    <scope>NUCLEOTIDE SEQUENCE [LARGE SCALE GENOMIC DNA]</scope>
    <source>
        <strain evidence="11 12">145</strain>
    </source>
</reference>
<dbReference type="PANTHER" id="PTHR45527:SF14">
    <property type="entry name" value="PLIPASTATIN SYNTHASE SUBUNIT B"/>
    <property type="match status" value="1"/>
</dbReference>
<dbReference type="GO" id="GO:0017000">
    <property type="term" value="P:antibiotic biosynthetic process"/>
    <property type="evidence" value="ECO:0007669"/>
    <property type="project" value="UniProtKB-KW"/>
</dbReference>
<feature type="domain" description="Carrier" evidence="10">
    <location>
        <begin position="2094"/>
        <end position="2169"/>
    </location>
</feature>
<dbReference type="Gene3D" id="3.40.50.980">
    <property type="match status" value="6"/>
</dbReference>
<keyword evidence="7" id="KW-0677">Repeat</keyword>
<evidence type="ECO:0000256" key="2">
    <source>
        <dbReference type="ARBA" id="ARBA00006432"/>
    </source>
</evidence>
<name>A0AAD0MNH7_BACPU</name>
<dbReference type="Pfam" id="PF13193">
    <property type="entry name" value="AMP-binding_C"/>
    <property type="match status" value="3"/>
</dbReference>
<dbReference type="FunFam" id="3.40.50.980:FF:000001">
    <property type="entry name" value="Non-ribosomal peptide synthetase"/>
    <property type="match status" value="3"/>
</dbReference>
<dbReference type="PROSITE" id="PS00012">
    <property type="entry name" value="PHOSPHOPANTETHEINE"/>
    <property type="match status" value="3"/>
</dbReference>
<dbReference type="FunFam" id="3.30.559.10:FF:000016">
    <property type="entry name" value="Nonribosomal peptide synthase Pes1"/>
    <property type="match status" value="2"/>
</dbReference>
<dbReference type="InterPro" id="IPR025110">
    <property type="entry name" value="AMP-bd_C"/>
</dbReference>
<keyword evidence="3" id="KW-0596">Phosphopantetheine</keyword>
<dbReference type="NCBIfam" id="NF003417">
    <property type="entry name" value="PRK04813.1"/>
    <property type="match status" value="3"/>
</dbReference>